<accession>A0A8J5H6K4</accession>
<dbReference type="InterPro" id="IPR001578">
    <property type="entry name" value="Peptidase_C12_UCH"/>
</dbReference>
<keyword evidence="6 7" id="KW-0788">Thiol protease</keyword>
<evidence type="ECO:0000256" key="5">
    <source>
        <dbReference type="ARBA" id="ARBA00022801"/>
    </source>
</evidence>
<dbReference type="Proteomes" id="UP000734854">
    <property type="component" value="Unassembled WGS sequence"/>
</dbReference>
<evidence type="ECO:0000256" key="1">
    <source>
        <dbReference type="ARBA" id="ARBA00000707"/>
    </source>
</evidence>
<dbReference type="PANTHER" id="PTHR10589">
    <property type="entry name" value="UBIQUITIN CARBOXYL-TERMINAL HYDROLASE"/>
    <property type="match status" value="1"/>
</dbReference>
<evidence type="ECO:0000313" key="10">
    <source>
        <dbReference type="EMBL" id="KAG6521750.1"/>
    </source>
</evidence>
<dbReference type="GO" id="GO:0016579">
    <property type="term" value="P:protein deubiquitination"/>
    <property type="evidence" value="ECO:0007669"/>
    <property type="project" value="TreeGrafter"/>
</dbReference>
<reference evidence="10 11" key="1">
    <citation type="submission" date="2020-08" db="EMBL/GenBank/DDBJ databases">
        <title>Plant Genome Project.</title>
        <authorList>
            <person name="Zhang R.-G."/>
        </authorList>
    </citation>
    <scope>NUCLEOTIDE SEQUENCE [LARGE SCALE GENOMIC DNA]</scope>
    <source>
        <tissue evidence="10">Rhizome</tissue>
    </source>
</reference>
<dbReference type="InterPro" id="IPR036959">
    <property type="entry name" value="Peptidase_C12_UCH_sf"/>
</dbReference>
<feature type="site" description="Important for enzyme activity" evidence="7">
    <location>
        <position position="308"/>
    </location>
</feature>
<evidence type="ECO:0000256" key="4">
    <source>
        <dbReference type="ARBA" id="ARBA00022786"/>
    </source>
</evidence>
<dbReference type="GO" id="GO:0004843">
    <property type="term" value="F:cysteine-type deubiquitinase activity"/>
    <property type="evidence" value="ECO:0007669"/>
    <property type="project" value="UniProtKB-UniRule"/>
</dbReference>
<dbReference type="EC" id="3.4.19.12" evidence="8"/>
<feature type="active site" description="Proton donor" evidence="7">
    <location>
        <position position="206"/>
    </location>
</feature>
<sequence length="355" mass="39185">MASEKKRWLPLEANPDVMNQFIWGLGVPEGEVEFNDVYGLEEELLEMVPKPVLAVLFLFPYSSDSDSEAEAERVADPKLIPVDENKRLKEEEDQAVEDVPNDIVFWFPFFYQAQINKVYFLKQTVGNACGTIGVLHALGNATSQIKLVEESFLDRFFKTTANLNPFESASACQRASVLEKDKEMEDAHSIAATAGDTEAASEVDEHYICFTCIDGNRESYLCRCSPSWCSPCRAAPRLAAPRLASSRLASSRLALPRLASSRRASPRRAAPRLVAPPLVAPRLASSRRPSPRLTALLLLLIGELYELDGVKSKPVSHGPSSPDNLLQDAAKVIKAMINMTPDSLNFNVMALSKKT</sequence>
<evidence type="ECO:0000256" key="3">
    <source>
        <dbReference type="ARBA" id="ARBA00022670"/>
    </source>
</evidence>
<feature type="active site" description="Nucleophile" evidence="7">
    <location>
        <position position="129"/>
    </location>
</feature>
<dbReference type="GO" id="GO:0006511">
    <property type="term" value="P:ubiquitin-dependent protein catabolic process"/>
    <property type="evidence" value="ECO:0007669"/>
    <property type="project" value="UniProtKB-UniRule"/>
</dbReference>
<evidence type="ECO:0000256" key="6">
    <source>
        <dbReference type="ARBA" id="ARBA00022807"/>
    </source>
</evidence>
<evidence type="ECO:0000256" key="8">
    <source>
        <dbReference type="RuleBase" id="RU361215"/>
    </source>
</evidence>
<dbReference type="InterPro" id="IPR038765">
    <property type="entry name" value="Papain-like_cys_pep_sf"/>
</dbReference>
<dbReference type="EMBL" id="JACMSC010000005">
    <property type="protein sequence ID" value="KAG6521750.1"/>
    <property type="molecule type" value="Genomic_DNA"/>
</dbReference>
<comment type="similarity">
    <text evidence="2 7 8">Belongs to the peptidase C12 family.</text>
</comment>
<keyword evidence="3 7" id="KW-0645">Protease</keyword>
<feature type="domain" description="UCH catalytic" evidence="9">
    <location>
        <begin position="7"/>
        <end position="353"/>
    </location>
</feature>
<comment type="catalytic activity">
    <reaction evidence="1 7 8">
        <text>Thiol-dependent hydrolysis of ester, thioester, amide, peptide and isopeptide bonds formed by the C-terminal Gly of ubiquitin (a 76-residue protein attached to proteins as an intracellular targeting signal).</text>
        <dbReference type="EC" id="3.4.19.12"/>
    </reaction>
</comment>
<organism evidence="10 11">
    <name type="scientific">Zingiber officinale</name>
    <name type="common">Ginger</name>
    <name type="synonym">Amomum zingiber</name>
    <dbReference type="NCBI Taxonomy" id="94328"/>
    <lineage>
        <taxon>Eukaryota</taxon>
        <taxon>Viridiplantae</taxon>
        <taxon>Streptophyta</taxon>
        <taxon>Embryophyta</taxon>
        <taxon>Tracheophyta</taxon>
        <taxon>Spermatophyta</taxon>
        <taxon>Magnoliopsida</taxon>
        <taxon>Liliopsida</taxon>
        <taxon>Zingiberales</taxon>
        <taxon>Zingiberaceae</taxon>
        <taxon>Zingiber</taxon>
    </lineage>
</organism>
<evidence type="ECO:0000256" key="2">
    <source>
        <dbReference type="ARBA" id="ARBA00009326"/>
    </source>
</evidence>
<gene>
    <name evidence="10" type="ORF">ZIOFF_018876</name>
</gene>
<evidence type="ECO:0000256" key="7">
    <source>
        <dbReference type="PROSITE-ProRule" id="PRU01393"/>
    </source>
</evidence>
<name>A0A8J5H6K4_ZINOF</name>
<dbReference type="CDD" id="cd09616">
    <property type="entry name" value="Peptidase_C12_UCH_L1_L3"/>
    <property type="match status" value="1"/>
</dbReference>
<keyword evidence="5 7" id="KW-0378">Hydrolase</keyword>
<feature type="site" description="Transition state stabilizer" evidence="7">
    <location>
        <position position="123"/>
    </location>
</feature>
<dbReference type="SUPFAM" id="SSF54001">
    <property type="entry name" value="Cysteine proteinases"/>
    <property type="match status" value="2"/>
</dbReference>
<dbReference type="Pfam" id="PF01088">
    <property type="entry name" value="Peptidase_C12"/>
    <property type="match status" value="1"/>
</dbReference>
<keyword evidence="4 7" id="KW-0833">Ubl conjugation pathway</keyword>
<evidence type="ECO:0000313" key="11">
    <source>
        <dbReference type="Proteomes" id="UP000734854"/>
    </source>
</evidence>
<dbReference type="PANTHER" id="PTHR10589:SF17">
    <property type="entry name" value="UBIQUITIN CARBOXYL-TERMINAL HYDROLASE"/>
    <property type="match status" value="1"/>
</dbReference>
<comment type="caution">
    <text evidence="10">The sequence shown here is derived from an EMBL/GenBank/DDBJ whole genome shotgun (WGS) entry which is preliminary data.</text>
</comment>
<proteinExistence type="inferred from homology"/>
<dbReference type="PRINTS" id="PR00707">
    <property type="entry name" value="UBCTHYDRLASE"/>
</dbReference>
<dbReference type="GO" id="GO:0005737">
    <property type="term" value="C:cytoplasm"/>
    <property type="evidence" value="ECO:0007669"/>
    <property type="project" value="TreeGrafter"/>
</dbReference>
<dbReference type="Gene3D" id="3.30.1490.420">
    <property type="entry name" value="Ubiquitin carboxyl-terminal hydrolase, domain 2"/>
    <property type="match status" value="1"/>
</dbReference>
<dbReference type="Gene3D" id="3.40.532.10">
    <property type="entry name" value="Peptidase C12, ubiquitin carboxyl-terminal hydrolase"/>
    <property type="match status" value="1"/>
</dbReference>
<dbReference type="AlphaFoldDB" id="A0A8J5H6K4"/>
<keyword evidence="11" id="KW-1185">Reference proteome</keyword>
<dbReference type="PROSITE" id="PS52048">
    <property type="entry name" value="UCH_DOMAIN"/>
    <property type="match status" value="1"/>
</dbReference>
<protein>
    <recommendedName>
        <fullName evidence="8">Ubiquitin carboxyl-terminal hydrolase</fullName>
        <ecNumber evidence="8">3.4.19.12</ecNumber>
    </recommendedName>
</protein>
<evidence type="ECO:0000259" key="9">
    <source>
        <dbReference type="PROSITE" id="PS52048"/>
    </source>
</evidence>